<reference evidence="2" key="1">
    <citation type="journal article" date="2023" name="Mol. Phylogenet. Evol.">
        <title>Genome-scale phylogeny and comparative genomics of the fungal order Sordariales.</title>
        <authorList>
            <person name="Hensen N."/>
            <person name="Bonometti L."/>
            <person name="Westerberg I."/>
            <person name="Brannstrom I.O."/>
            <person name="Guillou S."/>
            <person name="Cros-Aarteil S."/>
            <person name="Calhoun S."/>
            <person name="Haridas S."/>
            <person name="Kuo A."/>
            <person name="Mondo S."/>
            <person name="Pangilinan J."/>
            <person name="Riley R."/>
            <person name="LaButti K."/>
            <person name="Andreopoulos B."/>
            <person name="Lipzen A."/>
            <person name="Chen C."/>
            <person name="Yan M."/>
            <person name="Daum C."/>
            <person name="Ng V."/>
            <person name="Clum A."/>
            <person name="Steindorff A."/>
            <person name="Ohm R.A."/>
            <person name="Martin F."/>
            <person name="Silar P."/>
            <person name="Natvig D.O."/>
            <person name="Lalanne C."/>
            <person name="Gautier V."/>
            <person name="Ament-Velasquez S.L."/>
            <person name="Kruys A."/>
            <person name="Hutchinson M.I."/>
            <person name="Powell A.J."/>
            <person name="Barry K."/>
            <person name="Miller A.N."/>
            <person name="Grigoriev I.V."/>
            <person name="Debuchy R."/>
            <person name="Gladieux P."/>
            <person name="Hiltunen Thoren M."/>
            <person name="Johannesson H."/>
        </authorList>
    </citation>
    <scope>NUCLEOTIDE SEQUENCE</scope>
    <source>
        <strain evidence="2">CBS 892.96</strain>
    </source>
</reference>
<proteinExistence type="predicted"/>
<feature type="compositionally biased region" description="Polar residues" evidence="1">
    <location>
        <begin position="18"/>
        <end position="28"/>
    </location>
</feature>
<protein>
    <submittedName>
        <fullName evidence="2">Uncharacterized protein</fullName>
    </submittedName>
</protein>
<feature type="region of interest" description="Disordered" evidence="1">
    <location>
        <begin position="1"/>
        <end position="33"/>
    </location>
</feature>
<gene>
    <name evidence="2" type="ORF">QBC36DRAFT_16001</name>
</gene>
<evidence type="ECO:0000313" key="2">
    <source>
        <dbReference type="EMBL" id="KAK4175969.1"/>
    </source>
</evidence>
<evidence type="ECO:0000256" key="1">
    <source>
        <dbReference type="SAM" id="MobiDB-lite"/>
    </source>
</evidence>
<dbReference type="AlphaFoldDB" id="A0AAN6W5U5"/>
<name>A0AAN6W5U5_9PEZI</name>
<accession>A0AAN6W5U5</accession>
<dbReference type="EMBL" id="MU866213">
    <property type="protein sequence ID" value="KAK4175969.1"/>
    <property type="molecule type" value="Genomic_DNA"/>
</dbReference>
<reference evidence="2" key="2">
    <citation type="submission" date="2023-05" db="EMBL/GenBank/DDBJ databases">
        <authorList>
            <consortium name="Lawrence Berkeley National Laboratory"/>
            <person name="Steindorff A."/>
            <person name="Hensen N."/>
            <person name="Bonometti L."/>
            <person name="Westerberg I."/>
            <person name="Brannstrom I.O."/>
            <person name="Guillou S."/>
            <person name="Cros-Aarteil S."/>
            <person name="Calhoun S."/>
            <person name="Haridas S."/>
            <person name="Kuo A."/>
            <person name="Mondo S."/>
            <person name="Pangilinan J."/>
            <person name="Riley R."/>
            <person name="Labutti K."/>
            <person name="Andreopoulos B."/>
            <person name="Lipzen A."/>
            <person name="Chen C."/>
            <person name="Yanf M."/>
            <person name="Daum C."/>
            <person name="Ng V."/>
            <person name="Clum A."/>
            <person name="Ohm R."/>
            <person name="Martin F."/>
            <person name="Silar P."/>
            <person name="Natvig D."/>
            <person name="Lalanne C."/>
            <person name="Gautier V."/>
            <person name="Ament-Velasquez S.L."/>
            <person name="Kruys A."/>
            <person name="Hutchinson M.I."/>
            <person name="Powell A.J."/>
            <person name="Barry K."/>
            <person name="Miller A.N."/>
            <person name="Grigoriev I.V."/>
            <person name="Debuchy R."/>
            <person name="Gladieux P."/>
            <person name="Thoren M.H."/>
            <person name="Johannesson H."/>
        </authorList>
    </citation>
    <scope>NUCLEOTIDE SEQUENCE</scope>
    <source>
        <strain evidence="2">CBS 892.96</strain>
    </source>
</reference>
<keyword evidence="3" id="KW-1185">Reference proteome</keyword>
<comment type="caution">
    <text evidence="2">The sequence shown here is derived from an EMBL/GenBank/DDBJ whole genome shotgun (WGS) entry which is preliminary data.</text>
</comment>
<organism evidence="2 3">
    <name type="scientific">Triangularia setosa</name>
    <dbReference type="NCBI Taxonomy" id="2587417"/>
    <lineage>
        <taxon>Eukaryota</taxon>
        <taxon>Fungi</taxon>
        <taxon>Dikarya</taxon>
        <taxon>Ascomycota</taxon>
        <taxon>Pezizomycotina</taxon>
        <taxon>Sordariomycetes</taxon>
        <taxon>Sordariomycetidae</taxon>
        <taxon>Sordariales</taxon>
        <taxon>Podosporaceae</taxon>
        <taxon>Triangularia</taxon>
    </lineage>
</organism>
<dbReference type="Proteomes" id="UP001302321">
    <property type="component" value="Unassembled WGS sequence"/>
</dbReference>
<evidence type="ECO:0000313" key="3">
    <source>
        <dbReference type="Proteomes" id="UP001302321"/>
    </source>
</evidence>
<sequence>MLLCPRGMPSSPPPSTGRAAQTRSSPNASPLPAHNFSPGWLSSMAMRLPAAESGEDKPGVPALSYLPESVCISVHCLLHLSDTPIQTSKRQPIYLVLPPNLSSLPQTCFSWVPFDMNQNRGVAQPPGRGMHLFLFGVMLGGSVVARRRNESHRFPLLAMCGRTAVHSFVSIVRHRTRICSQFPASLPGAGLGHHQDADLC</sequence>